<evidence type="ECO:0000256" key="4">
    <source>
        <dbReference type="ARBA" id="ARBA00022496"/>
    </source>
</evidence>
<dbReference type="InterPro" id="IPR027417">
    <property type="entry name" value="P-loop_NTPase"/>
</dbReference>
<dbReference type="InterPro" id="IPR051535">
    <property type="entry name" value="Siderophore_ABC-ATPase"/>
</dbReference>
<protein>
    <recommendedName>
        <fullName evidence="8">AAA+ ATPase domain-containing protein</fullName>
    </recommendedName>
</protein>
<organism evidence="9 10">
    <name type="scientific">Frondihabitans sucicola</name>
    <dbReference type="NCBI Taxonomy" id="1268041"/>
    <lineage>
        <taxon>Bacteria</taxon>
        <taxon>Bacillati</taxon>
        <taxon>Actinomycetota</taxon>
        <taxon>Actinomycetes</taxon>
        <taxon>Micrococcales</taxon>
        <taxon>Microbacteriaceae</taxon>
        <taxon>Frondihabitans</taxon>
    </lineage>
</organism>
<keyword evidence="3" id="KW-1003">Cell membrane</keyword>
<dbReference type="Proteomes" id="UP001321486">
    <property type="component" value="Chromosome"/>
</dbReference>
<evidence type="ECO:0000313" key="10">
    <source>
        <dbReference type="Proteomes" id="UP001321486"/>
    </source>
</evidence>
<dbReference type="PANTHER" id="PTHR42771:SF2">
    <property type="entry name" value="IRON(3+)-HYDROXAMATE IMPORT ATP-BINDING PROTEIN FHUC"/>
    <property type="match status" value="1"/>
</dbReference>
<reference evidence="10" key="1">
    <citation type="journal article" date="2019" name="Int. J. Syst. Evol. Microbiol.">
        <title>The Global Catalogue of Microorganisms (GCM) 10K type strain sequencing project: providing services to taxonomists for standard genome sequencing and annotation.</title>
        <authorList>
            <consortium name="The Broad Institute Genomics Platform"/>
            <consortium name="The Broad Institute Genome Sequencing Center for Infectious Disease"/>
            <person name="Wu L."/>
            <person name="Ma J."/>
        </authorList>
    </citation>
    <scope>NUCLEOTIDE SEQUENCE [LARGE SCALE GENOMIC DNA]</scope>
    <source>
        <strain evidence="10">NBRC 108728</strain>
    </source>
</reference>
<proteinExistence type="predicted"/>
<keyword evidence="5" id="KW-0408">Iron</keyword>
<dbReference type="SMART" id="SM00382">
    <property type="entry name" value="AAA"/>
    <property type="match status" value="1"/>
</dbReference>
<dbReference type="EMBL" id="AP027732">
    <property type="protein sequence ID" value="BDZ50040.1"/>
    <property type="molecule type" value="Genomic_DNA"/>
</dbReference>
<name>A0ABM8GNL9_9MICO</name>
<dbReference type="Gene3D" id="3.40.50.300">
    <property type="entry name" value="P-loop containing nucleotide triphosphate hydrolases"/>
    <property type="match status" value="2"/>
</dbReference>
<evidence type="ECO:0000256" key="6">
    <source>
        <dbReference type="ARBA" id="ARBA00023065"/>
    </source>
</evidence>
<evidence type="ECO:0000256" key="1">
    <source>
        <dbReference type="ARBA" id="ARBA00004202"/>
    </source>
</evidence>
<feature type="domain" description="AAA+ ATPase" evidence="8">
    <location>
        <begin position="36"/>
        <end position="203"/>
    </location>
</feature>
<keyword evidence="7" id="KW-0472">Membrane</keyword>
<accession>A0ABM8GNL9</accession>
<dbReference type="InterPro" id="IPR003593">
    <property type="entry name" value="AAA+_ATPase"/>
</dbReference>
<evidence type="ECO:0000256" key="5">
    <source>
        <dbReference type="ARBA" id="ARBA00023004"/>
    </source>
</evidence>
<keyword evidence="10" id="KW-1185">Reference proteome</keyword>
<gene>
    <name evidence="9" type="ORF">GCM10025867_22810</name>
</gene>
<sequence length="232" mass="25242">MIIDRIRVAEAVAPRDQWPFTVPAVAALIGEGLAFDEQITFLVGENGSGKSTVVEALAESYGLDVRGGPNQRYGSELPKSKLGEVLQIDRGAGGSRMVKRAVGFFLRAETALDVFDGLSRFDRPEFNEASHVESFLAAFEGFGEKGVYVLDEPEAALSFTACLSLMATLHEARAAGSQVVCATHSPILTALPGAAIIEFGDHGVRRSAWADLEVVRHWQRFLGDPERYLRYL</sequence>
<dbReference type="SUPFAM" id="SSF52540">
    <property type="entry name" value="P-loop containing nucleoside triphosphate hydrolases"/>
    <property type="match status" value="1"/>
</dbReference>
<evidence type="ECO:0000256" key="3">
    <source>
        <dbReference type="ARBA" id="ARBA00022475"/>
    </source>
</evidence>
<keyword evidence="2" id="KW-0813">Transport</keyword>
<keyword evidence="6" id="KW-0406">Ion transport</keyword>
<evidence type="ECO:0000256" key="7">
    <source>
        <dbReference type="ARBA" id="ARBA00023136"/>
    </source>
</evidence>
<comment type="subcellular location">
    <subcellularLocation>
        <location evidence="1">Cell membrane</location>
        <topology evidence="1">Peripheral membrane protein</topology>
    </subcellularLocation>
</comment>
<evidence type="ECO:0000256" key="2">
    <source>
        <dbReference type="ARBA" id="ARBA00022448"/>
    </source>
</evidence>
<evidence type="ECO:0000313" key="9">
    <source>
        <dbReference type="EMBL" id="BDZ50040.1"/>
    </source>
</evidence>
<evidence type="ECO:0000259" key="8">
    <source>
        <dbReference type="SMART" id="SM00382"/>
    </source>
</evidence>
<dbReference type="PANTHER" id="PTHR42771">
    <property type="entry name" value="IRON(3+)-HYDROXAMATE IMPORT ATP-BINDING PROTEIN FHUC"/>
    <property type="match status" value="1"/>
</dbReference>
<keyword evidence="4" id="KW-0410">Iron transport</keyword>
<dbReference type="RefSeq" id="WP_286343160.1">
    <property type="nucleotide sequence ID" value="NZ_AP027732.1"/>
</dbReference>